<evidence type="ECO:0000256" key="3">
    <source>
        <dbReference type="ARBA" id="ARBA00007931"/>
    </source>
</evidence>
<dbReference type="InterPro" id="IPR008915">
    <property type="entry name" value="Peptidase_M50"/>
</dbReference>
<keyword evidence="8 11" id="KW-1133">Transmembrane helix</keyword>
<comment type="caution">
    <text evidence="13">The sequence shown here is derived from an EMBL/GenBank/DDBJ whole genome shotgun (WGS) entry which is preliminary data.</text>
</comment>
<dbReference type="GO" id="GO:0006508">
    <property type="term" value="P:proteolysis"/>
    <property type="evidence" value="ECO:0007669"/>
    <property type="project" value="UniProtKB-KW"/>
</dbReference>
<dbReference type="GO" id="GO:0004222">
    <property type="term" value="F:metalloendopeptidase activity"/>
    <property type="evidence" value="ECO:0007669"/>
    <property type="project" value="InterPro"/>
</dbReference>
<feature type="transmembrane region" description="Helical" evidence="11">
    <location>
        <begin position="40"/>
        <end position="64"/>
    </location>
</feature>
<keyword evidence="6" id="KW-0378">Hydrolase</keyword>
<dbReference type="EMBL" id="MHTO01000001">
    <property type="protein sequence ID" value="OHA62922.1"/>
    <property type="molecule type" value="Genomic_DNA"/>
</dbReference>
<dbReference type="SMART" id="SM00228">
    <property type="entry name" value="PDZ"/>
    <property type="match status" value="1"/>
</dbReference>
<comment type="similarity">
    <text evidence="3">Belongs to the peptidase M50B family.</text>
</comment>
<dbReference type="Pfam" id="PF17820">
    <property type="entry name" value="PDZ_6"/>
    <property type="match status" value="1"/>
</dbReference>
<dbReference type="PANTHER" id="PTHR42837">
    <property type="entry name" value="REGULATOR OF SIGMA-E PROTEASE RSEP"/>
    <property type="match status" value="1"/>
</dbReference>
<dbReference type="AlphaFoldDB" id="A0A1G2QSF0"/>
<gene>
    <name evidence="13" type="ORF">A2117_02580</name>
</gene>
<dbReference type="STRING" id="1802443.A2117_02580"/>
<protein>
    <recommendedName>
        <fullName evidence="12">PDZ domain-containing protein</fullName>
    </recommendedName>
</protein>
<dbReference type="Proteomes" id="UP000179245">
    <property type="component" value="Unassembled WGS sequence"/>
</dbReference>
<evidence type="ECO:0000256" key="9">
    <source>
        <dbReference type="ARBA" id="ARBA00023049"/>
    </source>
</evidence>
<evidence type="ECO:0000256" key="11">
    <source>
        <dbReference type="SAM" id="Phobius"/>
    </source>
</evidence>
<keyword evidence="9" id="KW-0482">Metalloprotease</keyword>
<evidence type="ECO:0000256" key="1">
    <source>
        <dbReference type="ARBA" id="ARBA00001947"/>
    </source>
</evidence>
<organism evidence="13 14">
    <name type="scientific">Candidatus Wildermuthbacteria bacterium GWA2_46_15</name>
    <dbReference type="NCBI Taxonomy" id="1802443"/>
    <lineage>
        <taxon>Bacteria</taxon>
        <taxon>Candidatus Wildermuthiibacteriota</taxon>
    </lineage>
</organism>
<evidence type="ECO:0000256" key="7">
    <source>
        <dbReference type="ARBA" id="ARBA00022833"/>
    </source>
</evidence>
<feature type="domain" description="PDZ" evidence="12">
    <location>
        <begin position="54"/>
        <end position="143"/>
    </location>
</feature>
<feature type="transmembrane region" description="Helical" evidence="11">
    <location>
        <begin position="236"/>
        <end position="256"/>
    </location>
</feature>
<dbReference type="SUPFAM" id="SSF50156">
    <property type="entry name" value="PDZ domain-like"/>
    <property type="match status" value="1"/>
</dbReference>
<comment type="subcellular location">
    <subcellularLocation>
        <location evidence="2">Membrane</location>
        <topology evidence="2">Multi-pass membrane protein</topology>
    </subcellularLocation>
</comment>
<dbReference type="InterPro" id="IPR036034">
    <property type="entry name" value="PDZ_sf"/>
</dbReference>
<keyword evidence="5 11" id="KW-0812">Transmembrane</keyword>
<dbReference type="InterPro" id="IPR041489">
    <property type="entry name" value="PDZ_6"/>
</dbReference>
<keyword evidence="10 11" id="KW-0472">Membrane</keyword>
<evidence type="ECO:0000256" key="10">
    <source>
        <dbReference type="ARBA" id="ARBA00023136"/>
    </source>
</evidence>
<comment type="cofactor">
    <cofactor evidence="1">
        <name>Zn(2+)</name>
        <dbReference type="ChEBI" id="CHEBI:29105"/>
    </cofactor>
</comment>
<dbReference type="PANTHER" id="PTHR42837:SF2">
    <property type="entry name" value="MEMBRANE METALLOPROTEASE ARASP2, CHLOROPLASTIC-RELATED"/>
    <property type="match status" value="1"/>
</dbReference>
<evidence type="ECO:0000256" key="6">
    <source>
        <dbReference type="ARBA" id="ARBA00022801"/>
    </source>
</evidence>
<proteinExistence type="inferred from homology"/>
<dbReference type="InterPro" id="IPR001478">
    <property type="entry name" value="PDZ"/>
</dbReference>
<feature type="transmembrane region" description="Helical" evidence="11">
    <location>
        <begin position="285"/>
        <end position="302"/>
    </location>
</feature>
<dbReference type="Gene3D" id="2.30.42.10">
    <property type="match status" value="1"/>
</dbReference>
<dbReference type="GO" id="GO:0016020">
    <property type="term" value="C:membrane"/>
    <property type="evidence" value="ECO:0007669"/>
    <property type="project" value="UniProtKB-SubCell"/>
</dbReference>
<keyword evidence="4" id="KW-0645">Protease</keyword>
<evidence type="ECO:0000256" key="8">
    <source>
        <dbReference type="ARBA" id="ARBA00022989"/>
    </source>
</evidence>
<dbReference type="Pfam" id="PF02163">
    <property type="entry name" value="Peptidase_M50"/>
    <property type="match status" value="1"/>
</dbReference>
<evidence type="ECO:0000256" key="2">
    <source>
        <dbReference type="ARBA" id="ARBA00004141"/>
    </source>
</evidence>
<keyword evidence="7" id="KW-0862">Zinc</keyword>
<evidence type="ECO:0000259" key="12">
    <source>
        <dbReference type="SMART" id="SM00228"/>
    </source>
</evidence>
<accession>A0A1G2QSF0</accession>
<sequence length="312" mass="33844">MFRGTLYSINLLPFGAFVRIPEEADDSSSSFTNKPLWQRALIIFNGAFVFWLVGAVLFSIVFMVGSPTIVDDAETGFADLKVQISAISPSSPAQAAGLKVGDTIMQVQSSTLKAQNVDKVKEVQDFIGENRGKEVILTVRRGGLVFELSAQPRLSPPAGQAPLGVSLVRTGLKSYPWYLAGFEGIKATFEATAIIISAYGQSLARIFQGTPSGLELMGPVGIVGILSQGMEMGLSYFLQMIGFLSINVAILNLLPIPAFDGGKLMFLGIEALRKKPVSRQVEERITTVFFALLIILMVFVTIKDIRNFRGLL</sequence>
<reference evidence="13 14" key="1">
    <citation type="journal article" date="2016" name="Nat. Commun.">
        <title>Thousands of microbial genomes shed light on interconnected biogeochemical processes in an aquifer system.</title>
        <authorList>
            <person name="Anantharaman K."/>
            <person name="Brown C.T."/>
            <person name="Hug L.A."/>
            <person name="Sharon I."/>
            <person name="Castelle C.J."/>
            <person name="Probst A.J."/>
            <person name="Thomas B.C."/>
            <person name="Singh A."/>
            <person name="Wilkins M.J."/>
            <person name="Karaoz U."/>
            <person name="Brodie E.L."/>
            <person name="Williams K.H."/>
            <person name="Hubbard S.S."/>
            <person name="Banfield J.F."/>
        </authorList>
    </citation>
    <scope>NUCLEOTIDE SEQUENCE [LARGE SCALE GENOMIC DNA]</scope>
</reference>
<evidence type="ECO:0000256" key="4">
    <source>
        <dbReference type="ARBA" id="ARBA00022670"/>
    </source>
</evidence>
<name>A0A1G2QSF0_9BACT</name>
<dbReference type="InterPro" id="IPR004387">
    <property type="entry name" value="Pept_M50_Zn"/>
</dbReference>
<evidence type="ECO:0000256" key="5">
    <source>
        <dbReference type="ARBA" id="ARBA00022692"/>
    </source>
</evidence>
<evidence type="ECO:0000313" key="14">
    <source>
        <dbReference type="Proteomes" id="UP000179245"/>
    </source>
</evidence>
<evidence type="ECO:0000313" key="13">
    <source>
        <dbReference type="EMBL" id="OHA62922.1"/>
    </source>
</evidence>